<feature type="compositionally biased region" description="Polar residues" evidence="1">
    <location>
        <begin position="240"/>
        <end position="265"/>
    </location>
</feature>
<keyword evidence="2" id="KW-0695">RNA-directed DNA polymerase</keyword>
<keyword evidence="2" id="KW-0808">Transferase</keyword>
<name>A0A5A7QMA9_STRAF</name>
<keyword evidence="2" id="KW-0548">Nucleotidyltransferase</keyword>
<dbReference type="AlphaFoldDB" id="A0A5A7QMA9"/>
<gene>
    <name evidence="2" type="ORF">STAS_23346</name>
</gene>
<dbReference type="SUPFAM" id="SSF56219">
    <property type="entry name" value="DNase I-like"/>
    <property type="match status" value="1"/>
</dbReference>
<accession>A0A5A7QMA9</accession>
<dbReference type="Proteomes" id="UP000325081">
    <property type="component" value="Unassembled WGS sequence"/>
</dbReference>
<dbReference type="PANTHER" id="PTHR33116">
    <property type="entry name" value="REVERSE TRANSCRIPTASE ZINC-BINDING DOMAIN-CONTAINING PROTEIN-RELATED-RELATED"/>
    <property type="match status" value="1"/>
</dbReference>
<organism evidence="2 3">
    <name type="scientific">Striga asiatica</name>
    <name type="common">Asiatic witchweed</name>
    <name type="synonym">Buchnera asiatica</name>
    <dbReference type="NCBI Taxonomy" id="4170"/>
    <lineage>
        <taxon>Eukaryota</taxon>
        <taxon>Viridiplantae</taxon>
        <taxon>Streptophyta</taxon>
        <taxon>Embryophyta</taxon>
        <taxon>Tracheophyta</taxon>
        <taxon>Spermatophyta</taxon>
        <taxon>Magnoliopsida</taxon>
        <taxon>eudicotyledons</taxon>
        <taxon>Gunneridae</taxon>
        <taxon>Pentapetalae</taxon>
        <taxon>asterids</taxon>
        <taxon>lamiids</taxon>
        <taxon>Lamiales</taxon>
        <taxon>Orobanchaceae</taxon>
        <taxon>Buchnereae</taxon>
        <taxon>Striga</taxon>
    </lineage>
</organism>
<dbReference type="OrthoDB" id="1936608at2759"/>
<evidence type="ECO:0000256" key="1">
    <source>
        <dbReference type="SAM" id="MobiDB-lite"/>
    </source>
</evidence>
<dbReference type="Gene3D" id="3.60.10.10">
    <property type="entry name" value="Endonuclease/exonuclease/phosphatase"/>
    <property type="match status" value="1"/>
</dbReference>
<keyword evidence="3" id="KW-1185">Reference proteome</keyword>
<proteinExistence type="predicted"/>
<dbReference type="InterPro" id="IPR036691">
    <property type="entry name" value="Endo/exonu/phosph_ase_sf"/>
</dbReference>
<reference evidence="3" key="1">
    <citation type="journal article" date="2019" name="Curr. Biol.">
        <title>Genome Sequence of Striga asiatica Provides Insight into the Evolution of Plant Parasitism.</title>
        <authorList>
            <person name="Yoshida S."/>
            <person name="Kim S."/>
            <person name="Wafula E.K."/>
            <person name="Tanskanen J."/>
            <person name="Kim Y.M."/>
            <person name="Honaas L."/>
            <person name="Yang Z."/>
            <person name="Spallek T."/>
            <person name="Conn C.E."/>
            <person name="Ichihashi Y."/>
            <person name="Cheong K."/>
            <person name="Cui S."/>
            <person name="Der J.P."/>
            <person name="Gundlach H."/>
            <person name="Jiao Y."/>
            <person name="Hori C."/>
            <person name="Ishida J.K."/>
            <person name="Kasahara H."/>
            <person name="Kiba T."/>
            <person name="Kim M.S."/>
            <person name="Koo N."/>
            <person name="Laohavisit A."/>
            <person name="Lee Y.H."/>
            <person name="Lumba S."/>
            <person name="McCourt P."/>
            <person name="Mortimer J.C."/>
            <person name="Mutuku J.M."/>
            <person name="Nomura T."/>
            <person name="Sasaki-Sekimoto Y."/>
            <person name="Seto Y."/>
            <person name="Wang Y."/>
            <person name="Wakatake T."/>
            <person name="Sakakibara H."/>
            <person name="Demura T."/>
            <person name="Yamaguchi S."/>
            <person name="Yoneyama K."/>
            <person name="Manabe R.I."/>
            <person name="Nelson D.C."/>
            <person name="Schulman A.H."/>
            <person name="Timko M.P."/>
            <person name="dePamphilis C.W."/>
            <person name="Choi D."/>
            <person name="Shirasu K."/>
        </authorList>
    </citation>
    <scope>NUCLEOTIDE SEQUENCE [LARGE SCALE GENOMIC DNA]</scope>
    <source>
        <strain evidence="3">cv. UVA1</strain>
    </source>
</reference>
<feature type="region of interest" description="Disordered" evidence="1">
    <location>
        <begin position="225"/>
        <end position="267"/>
    </location>
</feature>
<dbReference type="EMBL" id="BKCP01007515">
    <property type="protein sequence ID" value="GER46309.1"/>
    <property type="molecule type" value="Genomic_DNA"/>
</dbReference>
<dbReference type="GO" id="GO:0003964">
    <property type="term" value="F:RNA-directed DNA polymerase activity"/>
    <property type="evidence" value="ECO:0007669"/>
    <property type="project" value="UniProtKB-KW"/>
</dbReference>
<comment type="caution">
    <text evidence="2">The sequence shown here is derived from an EMBL/GenBank/DDBJ whole genome shotgun (WGS) entry which is preliminary data.</text>
</comment>
<sequence>MNWGTKWIVGGDWNEICSGEEKRGGNARSNTSCLAFNSFIARIGMLEVTMTDNTFTWGNNREQEGYIEEKLDRVFGSLEWLAINPTAQVNSWFRNSSDHLMLILNSNPVGDIKKKRRFIFDTRWNRGIESNSEHKIRRLSAQLEDMKTRGGNRDWLEWDRVKEMDKAYEQEEKFWKLKSRNQWLREGNRNTKFFHAFKEEKQMPFPLHIRGIMGRNTAATIVFKPGPVIDPGRSSGHRVTGSTVGSPVQQSGHRSGQCPGSTGSLPSRPGFDRVLGCPVQIFHPDRFQLRVDRVTKQWLLPLIPKVIGEEDNSILTAKVDEVEIKELCLASILRRHLALMEVIHFLNRHRTGKKCYMALKLDMMKAFDRIEWNYDSLIFCEANTSQAVCLLQILHKYQLFTSQRVNMEKSLAFFSKNTPAATQQSICQTLQGITVQRSSRYLRMPLGIGNSKKESFSFVIEAVKNKLISWKNKYLSPAGREVLIKSVLNAMPIFIISCFCLPKGLCQEISQLCAKFWWSSGDDQKQGIHWNE</sequence>
<dbReference type="PANTHER" id="PTHR33116:SF86">
    <property type="entry name" value="REVERSE TRANSCRIPTASE DOMAIN-CONTAINING PROTEIN"/>
    <property type="match status" value="1"/>
</dbReference>
<evidence type="ECO:0000313" key="3">
    <source>
        <dbReference type="Proteomes" id="UP000325081"/>
    </source>
</evidence>
<protein>
    <submittedName>
        <fullName evidence="2">Retrotransposon reverse transcriptase</fullName>
    </submittedName>
</protein>
<evidence type="ECO:0000313" key="2">
    <source>
        <dbReference type="EMBL" id="GER46309.1"/>
    </source>
</evidence>